<evidence type="ECO:0000313" key="2">
    <source>
        <dbReference type="EMBL" id="GHO48186.1"/>
    </source>
</evidence>
<comment type="caution">
    <text evidence="2">The sequence shown here is derived from an EMBL/GenBank/DDBJ whole genome shotgun (WGS) entry which is preliminary data.</text>
</comment>
<feature type="transmembrane region" description="Helical" evidence="1">
    <location>
        <begin position="220"/>
        <end position="241"/>
    </location>
</feature>
<accession>A0A8J3I3P2</accession>
<feature type="transmembrane region" description="Helical" evidence="1">
    <location>
        <begin position="178"/>
        <end position="199"/>
    </location>
</feature>
<sequence length="251" mass="27723">MLILDQPIRSQISDLGEACGRYWELRGIAQEHSNEMRLELEHHLFQAAMDGKSLEIVVGPNPAAFAEAWAREMHPHALRGGILLLPGLVYALSIISTTAIVEPLFAHTSSFTLTLFSAFVLGGSGLAALLLPLAGFLAVRMRTRAQRSMLLAAVFVLVALVARLVGVRVNWSTTLLSWNWPLTFLFVTLAVGLASLECWRRASHERMSSGRRGTLWRFMLTLASSVVLFDLFLGVSSMVFFNACEFACKML</sequence>
<dbReference type="Proteomes" id="UP000612362">
    <property type="component" value="Unassembled WGS sequence"/>
</dbReference>
<protein>
    <submittedName>
        <fullName evidence="2">Uncharacterized protein</fullName>
    </submittedName>
</protein>
<keyword evidence="1" id="KW-0812">Transmembrane</keyword>
<reference evidence="2" key="1">
    <citation type="submission" date="2020-10" db="EMBL/GenBank/DDBJ databases">
        <title>Taxonomic study of unclassified bacteria belonging to the class Ktedonobacteria.</title>
        <authorList>
            <person name="Yabe S."/>
            <person name="Wang C.M."/>
            <person name="Zheng Y."/>
            <person name="Sakai Y."/>
            <person name="Cavaletti L."/>
            <person name="Monciardini P."/>
            <person name="Donadio S."/>
        </authorList>
    </citation>
    <scope>NUCLEOTIDE SEQUENCE</scope>
    <source>
        <strain evidence="2">SOSP1-1</strain>
    </source>
</reference>
<name>A0A8J3I3P2_9CHLR</name>
<evidence type="ECO:0000313" key="3">
    <source>
        <dbReference type="Proteomes" id="UP000612362"/>
    </source>
</evidence>
<dbReference type="EMBL" id="BNJF01000003">
    <property type="protein sequence ID" value="GHO48186.1"/>
    <property type="molecule type" value="Genomic_DNA"/>
</dbReference>
<feature type="transmembrane region" description="Helical" evidence="1">
    <location>
        <begin position="81"/>
        <end position="101"/>
    </location>
</feature>
<dbReference type="RefSeq" id="WP_220197390.1">
    <property type="nucleotide sequence ID" value="NZ_BNJF01000003.1"/>
</dbReference>
<dbReference type="SUPFAM" id="SSF158560">
    <property type="entry name" value="BH3980-like"/>
    <property type="match status" value="1"/>
</dbReference>
<keyword evidence="3" id="KW-1185">Reference proteome</keyword>
<keyword evidence="1" id="KW-0472">Membrane</keyword>
<proteinExistence type="predicted"/>
<organism evidence="2 3">
    <name type="scientific">Ktedonospora formicarum</name>
    <dbReference type="NCBI Taxonomy" id="2778364"/>
    <lineage>
        <taxon>Bacteria</taxon>
        <taxon>Bacillati</taxon>
        <taxon>Chloroflexota</taxon>
        <taxon>Ktedonobacteria</taxon>
        <taxon>Ktedonobacterales</taxon>
        <taxon>Ktedonobacteraceae</taxon>
        <taxon>Ktedonospora</taxon>
    </lineage>
</organism>
<feature type="transmembrane region" description="Helical" evidence="1">
    <location>
        <begin position="149"/>
        <end position="166"/>
    </location>
</feature>
<evidence type="ECO:0000256" key="1">
    <source>
        <dbReference type="SAM" id="Phobius"/>
    </source>
</evidence>
<dbReference type="AlphaFoldDB" id="A0A8J3I3P2"/>
<gene>
    <name evidence="2" type="ORF">KSX_63490</name>
</gene>
<feature type="transmembrane region" description="Helical" evidence="1">
    <location>
        <begin position="113"/>
        <end position="137"/>
    </location>
</feature>
<keyword evidence="1" id="KW-1133">Transmembrane helix</keyword>